<dbReference type="SMART" id="SM00905">
    <property type="entry name" value="FolB"/>
    <property type="match status" value="1"/>
</dbReference>
<evidence type="ECO:0000256" key="3">
    <source>
        <dbReference type="ARBA" id="ARBA00005708"/>
    </source>
</evidence>
<dbReference type="InterPro" id="IPR043133">
    <property type="entry name" value="GTP-CH-I_C/QueF"/>
</dbReference>
<comment type="caution">
    <text evidence="10">The sequence shown here is derived from an EMBL/GenBank/DDBJ whole genome shotgun (WGS) entry which is preliminary data.</text>
</comment>
<dbReference type="GO" id="GO:0004150">
    <property type="term" value="F:dihydroneopterin aldolase activity"/>
    <property type="evidence" value="ECO:0007669"/>
    <property type="project" value="UniProtKB-UniRule"/>
</dbReference>
<dbReference type="GO" id="GO:0046656">
    <property type="term" value="P:folic acid biosynthetic process"/>
    <property type="evidence" value="ECO:0007669"/>
    <property type="project" value="UniProtKB-UniRule"/>
</dbReference>
<dbReference type="FunFam" id="3.30.1130.10:FF:000003">
    <property type="entry name" value="7,8-dihydroneopterin aldolase"/>
    <property type="match status" value="1"/>
</dbReference>
<comment type="catalytic activity">
    <reaction evidence="1 8">
        <text>7,8-dihydroneopterin = 6-hydroxymethyl-7,8-dihydropterin + glycolaldehyde</text>
        <dbReference type="Rhea" id="RHEA:10540"/>
        <dbReference type="ChEBI" id="CHEBI:17001"/>
        <dbReference type="ChEBI" id="CHEBI:17071"/>
        <dbReference type="ChEBI" id="CHEBI:44841"/>
        <dbReference type="EC" id="4.1.2.25"/>
    </reaction>
</comment>
<keyword evidence="4 8" id="KW-0289">Folate biosynthesis</keyword>
<comment type="function">
    <text evidence="8">Catalyzes the conversion of 7,8-dihydroneopterin to 6-hydroxymethyl-7,8-dihydropterin.</text>
</comment>
<evidence type="ECO:0000256" key="4">
    <source>
        <dbReference type="ARBA" id="ARBA00022909"/>
    </source>
</evidence>
<protein>
    <recommendedName>
        <fullName evidence="8">7,8-dihydroneopterin aldolase</fullName>
        <ecNumber evidence="8">4.1.2.25</ecNumber>
    </recommendedName>
</protein>
<dbReference type="EMBL" id="JBJQOH010000001">
    <property type="protein sequence ID" value="KAL3702343.1"/>
    <property type="molecule type" value="Genomic_DNA"/>
</dbReference>
<keyword evidence="5 8" id="KW-0456">Lyase</keyword>
<dbReference type="Pfam" id="PF02152">
    <property type="entry name" value="FolB"/>
    <property type="match status" value="1"/>
</dbReference>
<evidence type="ECO:0000256" key="8">
    <source>
        <dbReference type="RuleBase" id="RU362079"/>
    </source>
</evidence>
<reference evidence="10 11" key="1">
    <citation type="submission" date="2024-09" db="EMBL/GenBank/DDBJ databases">
        <title>Chromosome-scale assembly of Riccia sorocarpa.</title>
        <authorList>
            <person name="Paukszto L."/>
        </authorList>
    </citation>
    <scope>NUCLEOTIDE SEQUENCE [LARGE SCALE GENOMIC DNA]</scope>
    <source>
        <strain evidence="10">LP-2024</strain>
        <tissue evidence="10">Aerial parts of the thallus</tissue>
    </source>
</reference>
<comment type="pathway">
    <text evidence="2 8">Cofactor biosynthesis; tetrahydrofolate biosynthesis; 2-amino-4-hydroxy-6-hydroxymethyl-7,8-dihydropteridine diphosphate from 7,8-dihydroneopterin triphosphate: step 3/4.</text>
</comment>
<feature type="domain" description="Dihydroneopterin aldolase/epimerase" evidence="9">
    <location>
        <begin position="89"/>
        <end position="202"/>
    </location>
</feature>
<proteinExistence type="inferred from homology"/>
<dbReference type="NCBIfam" id="TIGR00526">
    <property type="entry name" value="folB_dom"/>
    <property type="match status" value="1"/>
</dbReference>
<sequence>MARRLPARVLRTLGKYCESHAYCEYGDRFVSSSSFGAVRRFVGAPCLSRAPCSLTALWKSPTEFNRSLRSSNEDHTTRVQERLGGKDRIILRGCKFQGYHGVLAEEKTLGQKFVVDLDAWLDLKRAAETDDLAHSVSYADLFSVIGTVVEGPSHNLIESVANEIVRSLFKAFPEIQELRVRIYKLSAPISGFSDKVGIEIYRTPSDYVDRS</sequence>
<evidence type="ECO:0000256" key="6">
    <source>
        <dbReference type="ARBA" id="ARBA00055579"/>
    </source>
</evidence>
<dbReference type="Proteomes" id="UP001633002">
    <property type="component" value="Unassembled WGS sequence"/>
</dbReference>
<dbReference type="GO" id="GO:0046654">
    <property type="term" value="P:tetrahydrofolate biosynthetic process"/>
    <property type="evidence" value="ECO:0007669"/>
    <property type="project" value="UniProtKB-UniRule"/>
</dbReference>
<comment type="function">
    <text evidence="6">Catalyzes the conversion of 7,8-dihydroneopterin into 6-hydroxymethyl-7,8-dihydropterin, a biosynthetic precursor of the vitamin tetrahydrofolate. Can use L-threo-dihydroneopterin and D-erythro-dihydroneopterin as substrates for the formation of 6-hydroxymethyldihydropterin, but it can also catalyze the epimerization of carbon 2' of dihydroneopterin and dihydromonapterin.</text>
</comment>
<evidence type="ECO:0000256" key="2">
    <source>
        <dbReference type="ARBA" id="ARBA00005013"/>
    </source>
</evidence>
<dbReference type="EC" id="4.1.2.25" evidence="8"/>
<dbReference type="PANTHER" id="PTHR42844">
    <property type="entry name" value="DIHYDRONEOPTERIN ALDOLASE 1-RELATED"/>
    <property type="match status" value="1"/>
</dbReference>
<keyword evidence="11" id="KW-1185">Reference proteome</keyword>
<dbReference type="Gene3D" id="3.30.1130.10">
    <property type="match status" value="1"/>
</dbReference>
<dbReference type="PANTHER" id="PTHR42844:SF1">
    <property type="entry name" value="DIHYDRONEOPTERIN ALDOLASE 1-RELATED"/>
    <property type="match status" value="1"/>
</dbReference>
<evidence type="ECO:0000256" key="1">
    <source>
        <dbReference type="ARBA" id="ARBA00001353"/>
    </source>
</evidence>
<name>A0ABD3IF51_9MARC</name>
<evidence type="ECO:0000256" key="5">
    <source>
        <dbReference type="ARBA" id="ARBA00023239"/>
    </source>
</evidence>
<organism evidence="10 11">
    <name type="scientific">Riccia sorocarpa</name>
    <dbReference type="NCBI Taxonomy" id="122646"/>
    <lineage>
        <taxon>Eukaryota</taxon>
        <taxon>Viridiplantae</taxon>
        <taxon>Streptophyta</taxon>
        <taxon>Embryophyta</taxon>
        <taxon>Marchantiophyta</taxon>
        <taxon>Marchantiopsida</taxon>
        <taxon>Marchantiidae</taxon>
        <taxon>Marchantiales</taxon>
        <taxon>Ricciaceae</taxon>
        <taxon>Riccia</taxon>
    </lineage>
</organism>
<evidence type="ECO:0000256" key="7">
    <source>
        <dbReference type="ARBA" id="ARBA00063311"/>
    </source>
</evidence>
<comment type="subunit">
    <text evidence="7">Homooctamer. Forms a hollow cylinder assembled from two ring-shaped tetramers.</text>
</comment>
<comment type="similarity">
    <text evidence="3 8">Belongs to the DHNA family.</text>
</comment>
<gene>
    <name evidence="10" type="ORF">R1sor_020365</name>
</gene>
<dbReference type="AlphaFoldDB" id="A0ABD3IF51"/>
<dbReference type="SUPFAM" id="SSF55620">
    <property type="entry name" value="Tetrahydrobiopterin biosynthesis enzymes-like"/>
    <property type="match status" value="1"/>
</dbReference>
<evidence type="ECO:0000313" key="10">
    <source>
        <dbReference type="EMBL" id="KAL3702343.1"/>
    </source>
</evidence>
<dbReference type="InterPro" id="IPR006157">
    <property type="entry name" value="FolB_dom"/>
</dbReference>
<evidence type="ECO:0000313" key="11">
    <source>
        <dbReference type="Proteomes" id="UP001633002"/>
    </source>
</evidence>
<accession>A0ABD3IF51</accession>
<dbReference type="InterPro" id="IPR006156">
    <property type="entry name" value="Dihydroneopterin_aldolase"/>
</dbReference>
<evidence type="ECO:0000259" key="9">
    <source>
        <dbReference type="SMART" id="SM00905"/>
    </source>
</evidence>
<dbReference type="NCBIfam" id="TIGR00525">
    <property type="entry name" value="folB"/>
    <property type="match status" value="1"/>
</dbReference>
<dbReference type="CDD" id="cd00534">
    <property type="entry name" value="DHNA_DHNTPE"/>
    <property type="match status" value="1"/>
</dbReference>